<dbReference type="OrthoDB" id="5980076at2759"/>
<dbReference type="EMBL" id="CACRXK020025385">
    <property type="protein sequence ID" value="CAB4039438.1"/>
    <property type="molecule type" value="Genomic_DNA"/>
</dbReference>
<dbReference type="AlphaFoldDB" id="A0A6S7K783"/>
<dbReference type="Gene3D" id="1.20.1070.10">
    <property type="entry name" value="Rhodopsin 7-helix transmembrane proteins"/>
    <property type="match status" value="1"/>
</dbReference>
<keyword evidence="5" id="KW-0472">Membrane</keyword>
<evidence type="ECO:0000256" key="3">
    <source>
        <dbReference type="ARBA" id="ARBA00022692"/>
    </source>
</evidence>
<dbReference type="Pfam" id="PF00001">
    <property type="entry name" value="7tm_1"/>
    <property type="match status" value="1"/>
</dbReference>
<dbReference type="PROSITE" id="PS00237">
    <property type="entry name" value="G_PROTEIN_RECEP_F1_1"/>
    <property type="match status" value="1"/>
</dbReference>
<dbReference type="PANTHER" id="PTHR22750">
    <property type="entry name" value="G-PROTEIN COUPLED RECEPTOR"/>
    <property type="match status" value="1"/>
</dbReference>
<dbReference type="GO" id="GO:0004930">
    <property type="term" value="F:G protein-coupled receptor activity"/>
    <property type="evidence" value="ECO:0007669"/>
    <property type="project" value="UniProtKB-KW"/>
</dbReference>
<evidence type="ECO:0000313" key="8">
    <source>
        <dbReference type="Proteomes" id="UP001152795"/>
    </source>
</evidence>
<protein>
    <submittedName>
        <fullName evidence="7">Olfactory receptor 4F6-like</fullName>
    </submittedName>
</protein>
<comment type="subcellular location">
    <subcellularLocation>
        <location evidence="1">Cell membrane</location>
        <topology evidence="1">Multi-pass membrane protein</topology>
    </subcellularLocation>
</comment>
<evidence type="ECO:0000256" key="4">
    <source>
        <dbReference type="ARBA" id="ARBA00022989"/>
    </source>
</evidence>
<dbReference type="InterPro" id="IPR017452">
    <property type="entry name" value="GPCR_Rhodpsn_7TM"/>
</dbReference>
<dbReference type="PROSITE" id="PS50262">
    <property type="entry name" value="G_PROTEIN_RECEP_F1_2"/>
    <property type="match status" value="1"/>
</dbReference>
<evidence type="ECO:0000256" key="1">
    <source>
        <dbReference type="ARBA" id="ARBA00004651"/>
    </source>
</evidence>
<comment type="similarity">
    <text evidence="6">Belongs to the G-protein coupled receptor 1 family.</text>
</comment>
<evidence type="ECO:0000256" key="5">
    <source>
        <dbReference type="ARBA" id="ARBA00023136"/>
    </source>
</evidence>
<evidence type="ECO:0000256" key="2">
    <source>
        <dbReference type="ARBA" id="ARBA00022475"/>
    </source>
</evidence>
<comment type="caution">
    <text evidence="7">The sequence shown here is derived from an EMBL/GenBank/DDBJ whole genome shotgun (WGS) entry which is preliminary data.</text>
</comment>
<evidence type="ECO:0000313" key="7">
    <source>
        <dbReference type="EMBL" id="CAB4039438.1"/>
    </source>
</evidence>
<keyword evidence="6" id="KW-0297">G-protein coupled receptor</keyword>
<gene>
    <name evidence="7" type="ORF">PACLA_8A026295</name>
</gene>
<evidence type="ECO:0000256" key="6">
    <source>
        <dbReference type="RuleBase" id="RU000688"/>
    </source>
</evidence>
<dbReference type="InterPro" id="IPR000276">
    <property type="entry name" value="GPCR_Rhodpsn"/>
</dbReference>
<proteinExistence type="inferred from homology"/>
<keyword evidence="3 6" id="KW-0812">Transmembrane</keyword>
<keyword evidence="6 7" id="KW-0675">Receptor</keyword>
<organism evidence="7 8">
    <name type="scientific">Paramuricea clavata</name>
    <name type="common">Red gorgonian</name>
    <name type="synonym">Violescent sea-whip</name>
    <dbReference type="NCBI Taxonomy" id="317549"/>
    <lineage>
        <taxon>Eukaryota</taxon>
        <taxon>Metazoa</taxon>
        <taxon>Cnidaria</taxon>
        <taxon>Anthozoa</taxon>
        <taxon>Octocorallia</taxon>
        <taxon>Malacalcyonacea</taxon>
        <taxon>Plexauridae</taxon>
        <taxon>Paramuricea</taxon>
    </lineage>
</organism>
<reference evidence="7" key="1">
    <citation type="submission" date="2020-04" db="EMBL/GenBank/DDBJ databases">
        <authorList>
            <person name="Alioto T."/>
            <person name="Alioto T."/>
            <person name="Gomez Garrido J."/>
        </authorList>
    </citation>
    <scope>NUCLEOTIDE SEQUENCE</scope>
    <source>
        <strain evidence="7">A484AB</strain>
    </source>
</reference>
<dbReference type="GO" id="GO:0005886">
    <property type="term" value="C:plasma membrane"/>
    <property type="evidence" value="ECO:0007669"/>
    <property type="project" value="UniProtKB-SubCell"/>
</dbReference>
<keyword evidence="2" id="KW-1003">Cell membrane</keyword>
<dbReference type="CDD" id="cd00637">
    <property type="entry name" value="7tm_classA_rhodopsin-like"/>
    <property type="match status" value="1"/>
</dbReference>
<feature type="non-terminal residue" evidence="7">
    <location>
        <position position="1"/>
    </location>
</feature>
<sequence length="263" mass="29723">VIICLWKSAKLRKGTGNFMILLLSSFDLLAIVVGHPAVILITVPWSRTDNSSAHWSTRSESDGYHLAEVVMYASHYSQTFTLSTLLAMTIDRYLAITRPFFHRIHVTKRRLLALSVMMQLLYIVALTFRFFKGFKAIYYGGASLIMGTEMIFLVVMNYRVFTIAAKAKRNEQASRTQLALLKKGSTCLLAVACFFVCLTPLLVYIVLRATSTDLLSEDTLTLLRLWGSTSLGMNSTWNCVIFFWRNEILRNAGKKLLPGCLKL</sequence>
<keyword evidence="4" id="KW-1133">Transmembrane helix</keyword>
<dbReference type="Proteomes" id="UP001152795">
    <property type="component" value="Unassembled WGS sequence"/>
</dbReference>
<dbReference type="SUPFAM" id="SSF81321">
    <property type="entry name" value="Family A G protein-coupled receptor-like"/>
    <property type="match status" value="1"/>
</dbReference>
<keyword evidence="6" id="KW-0807">Transducer</keyword>
<accession>A0A6S7K783</accession>
<keyword evidence="8" id="KW-1185">Reference proteome</keyword>
<name>A0A6S7K783_PARCT</name>
<dbReference type="PRINTS" id="PR00237">
    <property type="entry name" value="GPCRRHODOPSN"/>
</dbReference>